<feature type="region of interest" description="Disordered" evidence="2">
    <location>
        <begin position="1179"/>
        <end position="1209"/>
    </location>
</feature>
<feature type="compositionally biased region" description="Acidic residues" evidence="2">
    <location>
        <begin position="878"/>
        <end position="890"/>
    </location>
</feature>
<dbReference type="SMART" id="SM00322">
    <property type="entry name" value="KH"/>
    <property type="match status" value="1"/>
</dbReference>
<evidence type="ECO:0000313" key="4">
    <source>
        <dbReference type="EMBL" id="CAD7279732.1"/>
    </source>
</evidence>
<dbReference type="GO" id="GO:0008190">
    <property type="term" value="F:eukaryotic initiation factor 4E binding"/>
    <property type="evidence" value="ECO:0007669"/>
    <property type="project" value="InterPro"/>
</dbReference>
<proteinExistence type="predicted"/>
<keyword evidence="5" id="KW-1185">Reference proteome</keyword>
<protein>
    <recommendedName>
        <fullName evidence="3">K Homology domain-containing protein</fullName>
    </recommendedName>
</protein>
<dbReference type="SUPFAM" id="SSF54791">
    <property type="entry name" value="Eukaryotic type KH-domain (KH-domain type I)"/>
    <property type="match status" value="1"/>
</dbReference>
<dbReference type="GO" id="GO:0045727">
    <property type="term" value="P:positive regulation of translation"/>
    <property type="evidence" value="ECO:0007669"/>
    <property type="project" value="InterPro"/>
</dbReference>
<dbReference type="GO" id="GO:0034518">
    <property type="term" value="C:RNA cap binding complex"/>
    <property type="evidence" value="ECO:0007669"/>
    <property type="project" value="TreeGrafter"/>
</dbReference>
<feature type="region of interest" description="Disordered" evidence="2">
    <location>
        <begin position="417"/>
        <end position="453"/>
    </location>
</feature>
<dbReference type="EMBL" id="OA883802">
    <property type="protein sequence ID" value="CAD7279732.1"/>
    <property type="molecule type" value="Genomic_DNA"/>
</dbReference>
<dbReference type="InterPro" id="IPR004088">
    <property type="entry name" value="KH_dom_type_1"/>
</dbReference>
<evidence type="ECO:0000256" key="2">
    <source>
        <dbReference type="SAM" id="MobiDB-lite"/>
    </source>
</evidence>
<dbReference type="PROSITE" id="PS50084">
    <property type="entry name" value="KH_TYPE_1"/>
    <property type="match status" value="1"/>
</dbReference>
<organism evidence="4">
    <name type="scientific">Notodromas monacha</name>
    <dbReference type="NCBI Taxonomy" id="399045"/>
    <lineage>
        <taxon>Eukaryota</taxon>
        <taxon>Metazoa</taxon>
        <taxon>Ecdysozoa</taxon>
        <taxon>Arthropoda</taxon>
        <taxon>Crustacea</taxon>
        <taxon>Oligostraca</taxon>
        <taxon>Ostracoda</taxon>
        <taxon>Podocopa</taxon>
        <taxon>Podocopida</taxon>
        <taxon>Cypridocopina</taxon>
        <taxon>Cypridoidea</taxon>
        <taxon>Cyprididae</taxon>
        <taxon>Notodromas</taxon>
    </lineage>
</organism>
<dbReference type="Gene3D" id="3.30.1370.10">
    <property type="entry name" value="K Homology domain, type 1"/>
    <property type="match status" value="1"/>
</dbReference>
<feature type="region of interest" description="Disordered" evidence="2">
    <location>
        <begin position="1048"/>
        <end position="1103"/>
    </location>
</feature>
<feature type="domain" description="K Homology" evidence="3">
    <location>
        <begin position="799"/>
        <end position="870"/>
    </location>
</feature>
<dbReference type="GO" id="GO:0003743">
    <property type="term" value="F:translation initiation factor activity"/>
    <property type="evidence" value="ECO:0007669"/>
    <property type="project" value="TreeGrafter"/>
</dbReference>
<feature type="region of interest" description="Disordered" evidence="2">
    <location>
        <begin position="196"/>
        <end position="372"/>
    </location>
</feature>
<feature type="compositionally biased region" description="Basic and acidic residues" evidence="2">
    <location>
        <begin position="294"/>
        <end position="324"/>
    </location>
</feature>
<feature type="compositionally biased region" description="Polar residues" evidence="2">
    <location>
        <begin position="1188"/>
        <end position="1209"/>
    </location>
</feature>
<dbReference type="EMBL" id="CAJPEX010001765">
    <property type="protein sequence ID" value="CAG0919884.1"/>
    <property type="molecule type" value="Genomic_DNA"/>
</dbReference>
<dbReference type="GO" id="GO:0003723">
    <property type="term" value="F:RNA binding"/>
    <property type="evidence" value="ECO:0007669"/>
    <property type="project" value="UniProtKB-UniRule"/>
</dbReference>
<feature type="region of interest" description="Disordered" evidence="2">
    <location>
        <begin position="871"/>
        <end position="899"/>
    </location>
</feature>
<keyword evidence="1" id="KW-0694">RNA-binding</keyword>
<dbReference type="GO" id="GO:0005737">
    <property type="term" value="C:cytoplasm"/>
    <property type="evidence" value="ECO:0007669"/>
    <property type="project" value="TreeGrafter"/>
</dbReference>
<name>A0A7R9GEM1_9CRUS</name>
<dbReference type="GO" id="GO:1901190">
    <property type="term" value="P:regulation of formation of translation initiation ternary complex"/>
    <property type="evidence" value="ECO:0007669"/>
    <property type="project" value="TreeGrafter"/>
</dbReference>
<evidence type="ECO:0000313" key="5">
    <source>
        <dbReference type="Proteomes" id="UP000678499"/>
    </source>
</evidence>
<dbReference type="InterPro" id="IPR004087">
    <property type="entry name" value="KH_dom"/>
</dbReference>
<feature type="compositionally biased region" description="Pro residues" evidence="2">
    <location>
        <begin position="244"/>
        <end position="262"/>
    </location>
</feature>
<dbReference type="FunFam" id="3.30.1370.10:FF:000072">
    <property type="entry name" value="Uncharacterized protein, isoform A"/>
    <property type="match status" value="1"/>
</dbReference>
<feature type="region of interest" description="Disordered" evidence="2">
    <location>
        <begin position="518"/>
        <end position="548"/>
    </location>
</feature>
<dbReference type="Gene3D" id="1.25.40.180">
    <property type="match status" value="1"/>
</dbReference>
<sequence>MGPGLGWSQVHPVNSALENVISDDSVKMIHESSGKRCIPSSHEKFPVTYRCSMNLDEDETPFSATDRFMSESERQLMEEIRKRSKYCRCFLPSDMTWGKAHCCGCRLLATNQSCCLPSAMSKMAQTLSVDRWWTPPCCPPNSPPKPTTCPPLPPVGAPEETSSCCPKPCPPKPKSCPPKPKPCPPKPCPPKPCPPKPCPEKKKKKCCPPCVKPCPDEDRPKPTTELCPLPRPFPPEIPEDKAPCPCPEPEPEPCPRPKPKPCPAEKEPEPPCPPIEPPCPKKKKRKTCPLEANKTSDMDSPLDTKTDDQKNALVAEEKKSELQRGENAARGSSPVNAKKVEQKDAPDAKQERKSSFNKDEIKEDNSSRHIKIVTKSKLPVSHIIVEKTPFSAAEDEEEYSDCEATRRLLSDKLKEVSFECDDPDSGSLDDLAEITSKRGRDDEKEEQFSDAGEPLRMNFEQSACCRYCGKFYPDPVTKYPSPGSSKTTSSCSSVASLASDCSENSKNQRRRNNVHLSLLMDPLSDQTNNRRDVDGLQNNESESCQPRALNDAPNFGGNLFASGWERSPAKRTWFQMSEKSDFVDHGDPVLSSEDEVMSHLMGLCAQLGLGYIEADMASWGLPLLATNVKVFAEHLEAKFPDEMDQAFVVLRNACCDMRLPVTSRLKFLELVELRARKWSQEDRSRNFYSSMAKHFPEGAKEQEAGLPAAQQTSAFPARYSLSHSVSAPHLAPMMLAAAAAGYQPQQTLGNLHAGLQTILTSSQSTIPGSSVGHSSLNHGEVMRGSGKYPAGPTKVPGKNYFRDEVVIRNADSGKVMGIKGRRVHMIEQMSETVISFQRVAPGTKDRLVQITGPAEGNVRRAKQLIEETICRNSSPMQSDEEADDAGDLEDVGSSGSEVDILPRGRSELLSCEEEIDAVESEASFSVTVFEGSSICFKMIGPNLRLLNMSKLALEELFEKNLDDSGFNCDGLDNFMDRIGEFKKWFQKREQIKETVPRLVYTRESLLEIAKHQLSMVTPACLPWLVENAPWIVRQDLSWEVRDCWSEPRGNNFSESSSSESDAEDLKDLKPIPRIPSKMTTSERPESFNEASVASGKSEVQGKKEEVLTAKDGFPAHSRSSSVSVPVSVANKTKLVPVRLPSAKVQTGLSVTKVQSRVKPASKAVTVSAAESLAAKVDAMLRKRPANPRATNGSDRVSTRNIPKSRSSDE</sequence>
<dbReference type="OrthoDB" id="6357832at2759"/>
<accession>A0A7R9GEM1</accession>
<dbReference type="Proteomes" id="UP000678499">
    <property type="component" value="Unassembled WGS sequence"/>
</dbReference>
<dbReference type="InterPro" id="IPR036612">
    <property type="entry name" value="KH_dom_type_1_sf"/>
</dbReference>
<dbReference type="InterPro" id="IPR040160">
    <property type="entry name" value="Mxt"/>
</dbReference>
<dbReference type="Pfam" id="PF00013">
    <property type="entry name" value="KH_1"/>
    <property type="match status" value="1"/>
</dbReference>
<reference evidence="4" key="1">
    <citation type="submission" date="2020-11" db="EMBL/GenBank/DDBJ databases">
        <authorList>
            <person name="Tran Van P."/>
        </authorList>
    </citation>
    <scope>NUCLEOTIDE SEQUENCE</scope>
</reference>
<dbReference type="CDD" id="cd22454">
    <property type="entry name" value="KH-I_Mextli_like"/>
    <property type="match status" value="1"/>
</dbReference>
<dbReference type="PANTHER" id="PTHR20849:SF2">
    <property type="entry name" value="EUKARYOTIC TRANSLATION INITIATION FACTOR 4E-BINDING PROTEIN MEXTLI"/>
    <property type="match status" value="1"/>
</dbReference>
<evidence type="ECO:0000259" key="3">
    <source>
        <dbReference type="SMART" id="SM00322"/>
    </source>
</evidence>
<feature type="compositionally biased region" description="Basic and acidic residues" evidence="2">
    <location>
        <begin position="338"/>
        <end position="367"/>
    </location>
</feature>
<evidence type="ECO:0000256" key="1">
    <source>
        <dbReference type="PROSITE-ProRule" id="PRU00117"/>
    </source>
</evidence>
<gene>
    <name evidence="4" type="ORF">NMOB1V02_LOCUS7400</name>
</gene>
<dbReference type="PANTHER" id="PTHR20849">
    <property type="entry name" value="EUKARYOTIC TRANSLATION INITIATION FACTOR 4E-BINDING PROTEIN MEXTLI"/>
    <property type="match status" value="1"/>
</dbReference>
<dbReference type="AlphaFoldDB" id="A0A7R9GEM1"/>